<dbReference type="OrthoDB" id="1681765at2759"/>
<dbReference type="Proteomes" id="UP000694251">
    <property type="component" value="Chromosome 10"/>
</dbReference>
<protein>
    <submittedName>
        <fullName evidence="7">Harbinger transposase-derived nuclease domain</fullName>
    </submittedName>
</protein>
<evidence type="ECO:0000313" key="7">
    <source>
        <dbReference type="EMBL" id="KAG7564325.1"/>
    </source>
</evidence>
<keyword evidence="8" id="KW-1185">Reference proteome</keyword>
<accession>A0A8T1ZVN0</accession>
<dbReference type="InterPro" id="IPR024752">
    <property type="entry name" value="Myb/SANT-like_dom"/>
</dbReference>
<feature type="compositionally biased region" description="Polar residues" evidence="3">
    <location>
        <begin position="126"/>
        <end position="139"/>
    </location>
</feature>
<dbReference type="Pfam" id="PF13359">
    <property type="entry name" value="DDE_Tnp_4"/>
    <property type="match status" value="1"/>
</dbReference>
<proteinExistence type="predicted"/>
<feature type="domain" description="DDE Tnp4" evidence="5">
    <location>
        <begin position="293"/>
        <end position="455"/>
    </location>
</feature>
<name>A0A8T1ZVN0_ARASU</name>
<evidence type="ECO:0000259" key="6">
    <source>
        <dbReference type="Pfam" id="PF24769"/>
    </source>
</evidence>
<evidence type="ECO:0000259" key="5">
    <source>
        <dbReference type="Pfam" id="PF13359"/>
    </source>
</evidence>
<evidence type="ECO:0000256" key="2">
    <source>
        <dbReference type="ARBA" id="ARBA00022723"/>
    </source>
</evidence>
<feature type="region of interest" description="Disordered" evidence="3">
    <location>
        <begin position="467"/>
        <end position="515"/>
    </location>
</feature>
<gene>
    <name evidence="7" type="ORF">ISN44_As10g010940</name>
</gene>
<comment type="caution">
    <text evidence="7">The sequence shown here is derived from an EMBL/GenBank/DDBJ whole genome shotgun (WGS) entry which is preliminary data.</text>
</comment>
<feature type="domain" description="At2g29880-like C-terminal" evidence="6">
    <location>
        <begin position="182"/>
        <end position="217"/>
    </location>
</feature>
<reference evidence="7 8" key="1">
    <citation type="submission" date="2020-12" db="EMBL/GenBank/DDBJ databases">
        <title>Concerted genomic and epigenomic changes stabilize Arabidopsis allopolyploids.</title>
        <authorList>
            <person name="Chen Z."/>
        </authorList>
    </citation>
    <scope>NUCLEOTIDE SEQUENCE [LARGE SCALE GENOMIC DNA]</scope>
    <source>
        <strain evidence="7">As9502</strain>
        <tissue evidence="7">Leaf</tissue>
    </source>
</reference>
<organism evidence="7 8">
    <name type="scientific">Arabidopsis suecica</name>
    <name type="common">Swedish thale-cress</name>
    <name type="synonym">Cardaminopsis suecica</name>
    <dbReference type="NCBI Taxonomy" id="45249"/>
    <lineage>
        <taxon>Eukaryota</taxon>
        <taxon>Viridiplantae</taxon>
        <taxon>Streptophyta</taxon>
        <taxon>Embryophyta</taxon>
        <taxon>Tracheophyta</taxon>
        <taxon>Spermatophyta</taxon>
        <taxon>Magnoliopsida</taxon>
        <taxon>eudicotyledons</taxon>
        <taxon>Gunneridae</taxon>
        <taxon>Pentapetalae</taxon>
        <taxon>rosids</taxon>
        <taxon>malvids</taxon>
        <taxon>Brassicales</taxon>
        <taxon>Brassicaceae</taxon>
        <taxon>Camelineae</taxon>
        <taxon>Arabidopsis</taxon>
    </lineage>
</organism>
<dbReference type="InterPro" id="IPR027806">
    <property type="entry name" value="HARBI1_dom"/>
</dbReference>
<dbReference type="PANTHER" id="PTHR47864">
    <property type="entry name" value="TRANSMEMBRANE PROTEIN"/>
    <property type="match status" value="1"/>
</dbReference>
<dbReference type="InterPro" id="IPR055314">
    <property type="entry name" value="At2g29880-like"/>
</dbReference>
<keyword evidence="2" id="KW-0479">Metal-binding</keyword>
<comment type="cofactor">
    <cofactor evidence="1">
        <name>a divalent metal cation</name>
        <dbReference type="ChEBI" id="CHEBI:60240"/>
    </cofactor>
</comment>
<feature type="compositionally biased region" description="Polar residues" evidence="3">
    <location>
        <begin position="481"/>
        <end position="490"/>
    </location>
</feature>
<evidence type="ECO:0000256" key="1">
    <source>
        <dbReference type="ARBA" id="ARBA00001968"/>
    </source>
</evidence>
<dbReference type="AlphaFoldDB" id="A0A8T1ZVN0"/>
<evidence type="ECO:0000259" key="4">
    <source>
        <dbReference type="Pfam" id="PF12776"/>
    </source>
</evidence>
<sequence>MKSMKKEYSVYSELFRFSSGFGWDPITKQFTAPDDVWAAYLMGHPNHHHMRTSTFEDFEDLQLIFESAIAKGNNAFGVGGDSNAETFEEEEDLQARDDVNHMEINDEVNETLPKEKLPTRKRSKTNRNGDASDSNNNGESSEKVLSEMIGVGTNIINLIQQREERHQREVEFREIQKEKNNVWNAIKEIPDLEDHIRFDAVTKIHALNLKDVFLLMDDDIHEEVEDTSMNIERIEDDDIDTSISLVVVMMTVAAHIHNTRRHLMGVDYIERPIRRSVTKLGAQYMQKNCVGAIDGTHIPATVVGRETSSYRNRKGTISQNVLAVCNFDLEFIYVLSGWEGSAHDSRVLSDALTRRTNNFQVPEGKFYLVDCGFANRLNFLAPFRGVRYHLQEFAGQGRDPETPHELFNLRHASLRNVIERIFGIFKSRFAIFKSAPPFSYTKQAGLVLACAALHNFLRRECRSDEADFPDEVENEGDAVNNEGNAMNTNEIDSEEPPETQEQDRENANMWRKSMAEDMWKDATNLEIH</sequence>
<evidence type="ECO:0000256" key="3">
    <source>
        <dbReference type="SAM" id="MobiDB-lite"/>
    </source>
</evidence>
<dbReference type="Pfam" id="PF12776">
    <property type="entry name" value="Myb_DNA-bind_3"/>
    <property type="match status" value="1"/>
</dbReference>
<dbReference type="GO" id="GO:0046872">
    <property type="term" value="F:metal ion binding"/>
    <property type="evidence" value="ECO:0007669"/>
    <property type="project" value="UniProtKB-KW"/>
</dbReference>
<feature type="compositionally biased region" description="Acidic residues" evidence="3">
    <location>
        <begin position="467"/>
        <end position="476"/>
    </location>
</feature>
<dbReference type="PANTHER" id="PTHR47864:SF12">
    <property type="entry name" value="MYB_SANT-LIKE DOMAIN-CONTAINING PROTEIN"/>
    <property type="match status" value="1"/>
</dbReference>
<evidence type="ECO:0000313" key="8">
    <source>
        <dbReference type="Proteomes" id="UP000694251"/>
    </source>
</evidence>
<feature type="region of interest" description="Disordered" evidence="3">
    <location>
        <begin position="104"/>
        <end position="142"/>
    </location>
</feature>
<feature type="domain" description="Myb/SANT-like" evidence="4">
    <location>
        <begin position="1"/>
        <end position="40"/>
    </location>
</feature>
<dbReference type="InterPro" id="IPR056253">
    <property type="entry name" value="At2g29880-like_C"/>
</dbReference>
<dbReference type="EMBL" id="JAEFBJ010000010">
    <property type="protein sequence ID" value="KAG7564325.1"/>
    <property type="molecule type" value="Genomic_DNA"/>
</dbReference>
<feature type="compositionally biased region" description="Acidic residues" evidence="3">
    <location>
        <begin position="491"/>
        <end position="500"/>
    </location>
</feature>
<dbReference type="Pfam" id="PF24769">
    <property type="entry name" value="At2g29880_C"/>
    <property type="match status" value="1"/>
</dbReference>